<dbReference type="NCBIfam" id="TIGR02228">
    <property type="entry name" value="sigpep_I_arch"/>
    <property type="match status" value="1"/>
</dbReference>
<dbReference type="OrthoDB" id="50404at2157"/>
<dbReference type="Proteomes" id="UP000011550">
    <property type="component" value="Unassembled WGS sequence"/>
</dbReference>
<dbReference type="PATRIC" id="fig|662479.7.peg.1202"/>
<name>M0IIC2_9EURY</name>
<evidence type="ECO:0000313" key="6">
    <source>
        <dbReference type="EMBL" id="ELZ95807.1"/>
    </source>
</evidence>
<dbReference type="SUPFAM" id="SSF51306">
    <property type="entry name" value="LexA/Signal peptidase"/>
    <property type="match status" value="1"/>
</dbReference>
<sequence length="364" mass="38237">MLRKLLPAFAIAALVVVALPALGPVSFGYVYSDSMEPTLTVDDGFILVSATDVVVGDIITYRTPQSGTLVTHRVVAVESDGYVTRGDANPSTDQAVGQPLVTDADIVGVVFEPRGRPLVIPGLGFAAGFVQSYLLVLLGGLAAVALSWEVLTRRDRPRRDVLRSGQVVWPVMLTTFVVAAVFVATGAVTYDVSSVVTETGVGNSLPVASDVVSDLSVSVVQSPIATLIVESEGGRVVGVEDATVPASALNPFVVETSRQTVRVPVIGATVPVVTGQTYEVPFAVRTPDAPGTVAVSLAVYPYPATLPESMLVTLHRVHPVVAAVVSVGAGLAPFAVAYWLLFDSSLPLRLPRTTGNRILERWLQ</sequence>
<dbReference type="CDD" id="cd06530">
    <property type="entry name" value="S26_SPase_I"/>
    <property type="match status" value="1"/>
</dbReference>
<dbReference type="InterPro" id="IPR001733">
    <property type="entry name" value="Peptidase_S26B"/>
</dbReference>
<feature type="transmembrane region" description="Helical" evidence="5">
    <location>
        <begin position="167"/>
        <end position="190"/>
    </location>
</feature>
<dbReference type="InterPro" id="IPR019533">
    <property type="entry name" value="Peptidase_S26"/>
</dbReference>
<organism evidence="6 7">
    <name type="scientific">Haloferax mucosum ATCC BAA-1512</name>
    <dbReference type="NCBI Taxonomy" id="662479"/>
    <lineage>
        <taxon>Archaea</taxon>
        <taxon>Methanobacteriati</taxon>
        <taxon>Methanobacteriota</taxon>
        <taxon>Stenosarchaea group</taxon>
        <taxon>Halobacteria</taxon>
        <taxon>Halobacteriales</taxon>
        <taxon>Haloferacaceae</taxon>
        <taxon>Haloferax</taxon>
    </lineage>
</organism>
<dbReference type="GO" id="GO:0006465">
    <property type="term" value="P:signal peptide processing"/>
    <property type="evidence" value="ECO:0007669"/>
    <property type="project" value="InterPro"/>
</dbReference>
<keyword evidence="3 5" id="KW-1133">Transmembrane helix</keyword>
<reference evidence="6 7" key="1">
    <citation type="journal article" date="2014" name="PLoS Genet.">
        <title>Phylogenetically driven sequencing of extremely halophilic archaea reveals strategies for static and dynamic osmo-response.</title>
        <authorList>
            <person name="Becker E.A."/>
            <person name="Seitzer P.M."/>
            <person name="Tritt A."/>
            <person name="Larsen D."/>
            <person name="Krusor M."/>
            <person name="Yao A.I."/>
            <person name="Wu D."/>
            <person name="Madern D."/>
            <person name="Eisen J.A."/>
            <person name="Darling A.E."/>
            <person name="Facciotti M.T."/>
        </authorList>
    </citation>
    <scope>NUCLEOTIDE SEQUENCE [LARGE SCALE GENOMIC DNA]</scope>
    <source>
        <strain evidence="6 7">ATCC BAA-1512</strain>
    </source>
</reference>
<dbReference type="GO" id="GO:0004252">
    <property type="term" value="F:serine-type endopeptidase activity"/>
    <property type="evidence" value="ECO:0007669"/>
    <property type="project" value="InterPro"/>
</dbReference>
<keyword evidence="2 5" id="KW-0812">Transmembrane</keyword>
<protein>
    <submittedName>
        <fullName evidence="6">Peptidase S26B, signal peptidase</fullName>
    </submittedName>
</protein>
<dbReference type="InterPro" id="IPR036286">
    <property type="entry name" value="LexA/Signal_pep-like_sf"/>
</dbReference>
<accession>M0IIC2</accession>
<evidence type="ECO:0000256" key="4">
    <source>
        <dbReference type="ARBA" id="ARBA00023136"/>
    </source>
</evidence>
<evidence type="ECO:0000256" key="5">
    <source>
        <dbReference type="SAM" id="Phobius"/>
    </source>
</evidence>
<comment type="caution">
    <text evidence="6">The sequence shown here is derived from an EMBL/GenBank/DDBJ whole genome shotgun (WGS) entry which is preliminary data.</text>
</comment>
<dbReference type="AlphaFoldDB" id="M0IIC2"/>
<evidence type="ECO:0000313" key="7">
    <source>
        <dbReference type="Proteomes" id="UP000011550"/>
    </source>
</evidence>
<feature type="transmembrane region" description="Helical" evidence="5">
    <location>
        <begin position="320"/>
        <end position="342"/>
    </location>
</feature>
<comment type="subcellular location">
    <subcellularLocation>
        <location evidence="1">Membrane</location>
    </subcellularLocation>
</comment>
<evidence type="ECO:0000256" key="1">
    <source>
        <dbReference type="ARBA" id="ARBA00004370"/>
    </source>
</evidence>
<gene>
    <name evidence="6" type="ORF">C440_05942</name>
</gene>
<dbReference type="EMBL" id="AOLN01000010">
    <property type="protein sequence ID" value="ELZ95807.1"/>
    <property type="molecule type" value="Genomic_DNA"/>
</dbReference>
<evidence type="ECO:0000256" key="2">
    <source>
        <dbReference type="ARBA" id="ARBA00022692"/>
    </source>
</evidence>
<dbReference type="GO" id="GO:0016020">
    <property type="term" value="C:membrane"/>
    <property type="evidence" value="ECO:0007669"/>
    <property type="project" value="UniProtKB-SubCell"/>
</dbReference>
<dbReference type="RefSeq" id="WP_008319211.1">
    <property type="nucleotide sequence ID" value="NZ_AOLN01000010.1"/>
</dbReference>
<keyword evidence="4 5" id="KW-0472">Membrane</keyword>
<keyword evidence="7" id="KW-1185">Reference proteome</keyword>
<proteinExistence type="predicted"/>
<evidence type="ECO:0000256" key="3">
    <source>
        <dbReference type="ARBA" id="ARBA00022989"/>
    </source>
</evidence>
<feature type="transmembrane region" description="Helical" evidence="5">
    <location>
        <begin position="123"/>
        <end position="146"/>
    </location>
</feature>
<dbReference type="STRING" id="662479.C440_05942"/>